<keyword evidence="3" id="KW-1185">Reference proteome</keyword>
<dbReference type="CTD" id="9804450"/>
<dbReference type="GeneID" id="9804450"/>
<dbReference type="KEGG" id="crq:GCK72_025069"/>
<dbReference type="HOGENOM" id="CLU_518014_0_0_1"/>
<dbReference type="Proteomes" id="UP000008281">
    <property type="component" value="Unassembled WGS sequence"/>
</dbReference>
<proteinExistence type="predicted"/>
<gene>
    <name evidence="2" type="ORF">CRE_04264</name>
</gene>
<dbReference type="AlphaFoldDB" id="E3NAP7"/>
<feature type="region of interest" description="Disordered" evidence="1">
    <location>
        <begin position="217"/>
        <end position="241"/>
    </location>
</feature>
<accession>E3NAP7</accession>
<protein>
    <submittedName>
        <fullName evidence="2">Uncharacterized protein</fullName>
    </submittedName>
</protein>
<name>E3NAP7_CAERE</name>
<evidence type="ECO:0000256" key="1">
    <source>
        <dbReference type="SAM" id="MobiDB-lite"/>
    </source>
</evidence>
<feature type="compositionally biased region" description="Polar residues" evidence="1">
    <location>
        <begin position="222"/>
        <end position="236"/>
    </location>
</feature>
<organism evidence="3">
    <name type="scientific">Caenorhabditis remanei</name>
    <name type="common">Caenorhabditis vulgaris</name>
    <dbReference type="NCBI Taxonomy" id="31234"/>
    <lineage>
        <taxon>Eukaryota</taxon>
        <taxon>Metazoa</taxon>
        <taxon>Ecdysozoa</taxon>
        <taxon>Nematoda</taxon>
        <taxon>Chromadorea</taxon>
        <taxon>Rhabditida</taxon>
        <taxon>Rhabditina</taxon>
        <taxon>Rhabditomorpha</taxon>
        <taxon>Rhabditoidea</taxon>
        <taxon>Rhabditidae</taxon>
        <taxon>Peloderinae</taxon>
        <taxon>Caenorhabditis</taxon>
    </lineage>
</organism>
<evidence type="ECO:0000313" key="3">
    <source>
        <dbReference type="Proteomes" id="UP000008281"/>
    </source>
</evidence>
<dbReference type="EMBL" id="DS268578">
    <property type="protein sequence ID" value="EFO91243.1"/>
    <property type="molecule type" value="Genomic_DNA"/>
</dbReference>
<dbReference type="RefSeq" id="XP_003094490.2">
    <property type="nucleotide sequence ID" value="XM_003094442.2"/>
</dbReference>
<sequence>MSESLSHPYAKKPKLYECIGRKEYSDFKETPRHSRLQIMKSFFTHSQIDICSLRNLAGLHGRINPYGPYSIAACLSGGATQVEEKITNVYLNLKYFPSRFESIIRKKCSSTTLNEMAKNGVCPTEQLPFTICQCDGDVRTKLRSQFKEAETSLVLQQMENEENEKLRIERESNMSIQSLLKAKKKRMSYTLAESYGDPLKKYVESLQKHLSGPLFIEPTPESIPTNSQLANSNPPKNNRLDEYQSPLHRLLQSAEPGKNGLAYVSEVLSADFVFEKYQPESAPFNGSIPPLLPQLSQPADVNYYKTIAKCASQESTSQGNPANSQFDGLPNNQPTAEFSLSFSSFLQCSEPTKKGFTEELDTNTYQETSSQTNLTPSISATQAERSLACLMDYVHEQNMKMTPVEKQFLHEHTFAVPALPKRFQPADNHESNRTELCKSLLLHETPSHNSDRAILAGGDFTFLVDYVNKLNTERSQGASRLPQVDPFVPISKLALPQRAQAERKYTGTSNCAHEKDDCILLSNSSS</sequence>
<reference evidence="2" key="1">
    <citation type="submission" date="2007-07" db="EMBL/GenBank/DDBJ databases">
        <title>PCAP assembly of the Caenorhabditis remanei genome.</title>
        <authorList>
            <consortium name="The Caenorhabditis remanei Sequencing Consortium"/>
            <person name="Wilson R.K."/>
        </authorList>
    </citation>
    <scope>NUCLEOTIDE SEQUENCE [LARGE SCALE GENOMIC DNA]</scope>
    <source>
        <strain evidence="2">PB4641</strain>
    </source>
</reference>
<dbReference type="InParanoid" id="E3NAP7"/>
<evidence type="ECO:0000313" key="2">
    <source>
        <dbReference type="EMBL" id="EFO91243.1"/>
    </source>
</evidence>